<dbReference type="SFLD" id="SFLDF00281">
    <property type="entry name" value="FeMo_cofactor_biosynthesis_pro"/>
    <property type="match status" value="1"/>
</dbReference>
<comment type="function">
    <text evidence="2">Involved in the biosynthesis of the iron-molybdenum cofactor (FeMo-co or M-cluster) found in the dinitrogenase enzyme of the nitrogenase complex in nitrogen-fixing microorganisms. NifB catalyzes the crucial step of radical SAM-dependent carbide insertion that occurs concomitant with the insertion of a 9th sulfur and the rearrangement/coupling of two [4Fe-4S] clusters into a [8Fe-9S-C] cluster, the precursor to the M-cluster.</text>
</comment>
<dbReference type="GO" id="GO:0046872">
    <property type="term" value="F:metal ion binding"/>
    <property type="evidence" value="ECO:0007669"/>
    <property type="project" value="UniProtKB-KW"/>
</dbReference>
<comment type="similarity">
    <text evidence="4">Belongs to the radical SAM superfamily. NifB family.</text>
</comment>
<comment type="cofactor">
    <cofactor evidence="1">
        <name>[4Fe-4S] cluster</name>
        <dbReference type="ChEBI" id="CHEBI:49883"/>
    </cofactor>
</comment>
<dbReference type="InterPro" id="IPR003731">
    <property type="entry name" value="Di-Nase_FeMo-co_biosynth"/>
</dbReference>
<dbReference type="GO" id="GO:0032324">
    <property type="term" value="P:molybdopterin cofactor biosynthetic process"/>
    <property type="evidence" value="ECO:0007669"/>
    <property type="project" value="UniProtKB-ARBA"/>
</dbReference>
<evidence type="ECO:0000256" key="14">
    <source>
        <dbReference type="ARBA" id="ARBA00032102"/>
    </source>
</evidence>
<dbReference type="GO" id="GO:0051539">
    <property type="term" value="F:4 iron, 4 sulfur cluster binding"/>
    <property type="evidence" value="ECO:0007669"/>
    <property type="project" value="UniProtKB-KW"/>
</dbReference>
<gene>
    <name evidence="16" type="ordered locus">CKR_1622</name>
</gene>
<sequence>MIELKNKNLRAVDYNPCEIYVPINREMKSNIHPCFGDNAHKFARMHIPVAPKCNISCNYCSRKYDCANESRPGVTSEILSPEEALEKFKVVKSNMKSLTVVGIAGPGDALANFQEVRKSLTLIREESPETIFCLSTNGLMLPLYANELIKLGVSHVTVTINAVDKKIGAKIYKEVNYLGHKYVGEEGAEILLDNQLKGLSYLCSSGVVCKVNIVMLKGINDKHIKEVVKRVKECGAYMTNIMQMIPVPGSRFEHLPLVSNIELNEMRKECEVDIKQMYHCRQCRADAIGTLSQDRSIDFRNAGCGICESKHSVKAEKHDLEKCISKGKKYKFAISSKSGINIDQHFGHADEFYIYSYDSGTVKFLEKRDVNKYCTGIEDCDEHDDKISRIIKSIKDCDAVLVLRIGFDPKEKLETEGIRAIEMYDPIDKGILRAVQEFEEVDCQLSSVIGK</sequence>
<dbReference type="SUPFAM" id="SSF102114">
    <property type="entry name" value="Radical SAM enzymes"/>
    <property type="match status" value="1"/>
</dbReference>
<dbReference type="UniPathway" id="UPA00782"/>
<evidence type="ECO:0000259" key="15">
    <source>
        <dbReference type="PROSITE" id="PS51918"/>
    </source>
</evidence>
<dbReference type="InterPro" id="IPR005980">
    <property type="entry name" value="Nase_CF_NifB"/>
</dbReference>
<evidence type="ECO:0000313" key="17">
    <source>
        <dbReference type="Proteomes" id="UP000007969"/>
    </source>
</evidence>
<dbReference type="InterPro" id="IPR034165">
    <property type="entry name" value="NifB_C"/>
</dbReference>
<evidence type="ECO:0000256" key="1">
    <source>
        <dbReference type="ARBA" id="ARBA00001966"/>
    </source>
</evidence>
<protein>
    <recommendedName>
        <fullName evidence="5">FeMo cofactor biosynthesis protein NifB</fullName>
    </recommendedName>
    <alternativeName>
        <fullName evidence="14">Nitrogenase cofactor maturase NifB</fullName>
    </alternativeName>
    <alternativeName>
        <fullName evidence="13">Radical SAM assemblase NifB</fullName>
    </alternativeName>
</protein>
<evidence type="ECO:0000256" key="3">
    <source>
        <dbReference type="ARBA" id="ARBA00005155"/>
    </source>
</evidence>
<evidence type="ECO:0000256" key="4">
    <source>
        <dbReference type="ARBA" id="ARBA00006804"/>
    </source>
</evidence>
<dbReference type="GO" id="GO:0016829">
    <property type="term" value="F:lyase activity"/>
    <property type="evidence" value="ECO:0007669"/>
    <property type="project" value="UniProtKB-KW"/>
</dbReference>
<dbReference type="Pfam" id="PF04055">
    <property type="entry name" value="Radical_SAM"/>
    <property type="match status" value="1"/>
</dbReference>
<evidence type="ECO:0000256" key="5">
    <source>
        <dbReference type="ARBA" id="ARBA00021702"/>
    </source>
</evidence>
<dbReference type="PANTHER" id="PTHR43787:SF13">
    <property type="entry name" value="FEMO COFACTOR BIOSYNTHESIS PROTEIN NIFB"/>
    <property type="match status" value="1"/>
</dbReference>
<dbReference type="Gene3D" id="3.30.420.130">
    <property type="entry name" value="Dinitrogenase iron-molybdenum cofactor biosynthesis domain"/>
    <property type="match status" value="1"/>
</dbReference>
<dbReference type="InterPro" id="IPR036105">
    <property type="entry name" value="DiNase_FeMo-co_biosyn_sf"/>
</dbReference>
<keyword evidence="9" id="KW-0408">Iron</keyword>
<feature type="domain" description="Radical SAM core" evidence="15">
    <location>
        <begin position="35"/>
        <end position="281"/>
    </location>
</feature>
<evidence type="ECO:0000256" key="12">
    <source>
        <dbReference type="ARBA" id="ARBA00023239"/>
    </source>
</evidence>
<evidence type="ECO:0000313" key="16">
    <source>
        <dbReference type="EMBL" id="BAH06673.1"/>
    </source>
</evidence>
<dbReference type="PROSITE" id="PS01305">
    <property type="entry name" value="MOAA_NIFB_PQQE"/>
    <property type="match status" value="1"/>
</dbReference>
<evidence type="ECO:0000256" key="10">
    <source>
        <dbReference type="ARBA" id="ARBA00023014"/>
    </source>
</evidence>
<dbReference type="KEGG" id="ckr:CKR_1622"/>
<accession>B9E2E8</accession>
<dbReference type="Proteomes" id="UP000007969">
    <property type="component" value="Chromosome"/>
</dbReference>
<dbReference type="InterPro" id="IPR006638">
    <property type="entry name" value="Elp3/MiaA/NifB-like_rSAM"/>
</dbReference>
<dbReference type="PANTHER" id="PTHR43787">
    <property type="entry name" value="FEMO COFACTOR BIOSYNTHESIS PROTEIN NIFB-RELATED"/>
    <property type="match status" value="1"/>
</dbReference>
<dbReference type="InterPro" id="IPR007197">
    <property type="entry name" value="rSAM"/>
</dbReference>
<dbReference type="Gene3D" id="3.20.20.70">
    <property type="entry name" value="Aldolase class I"/>
    <property type="match status" value="1"/>
</dbReference>
<comment type="pathway">
    <text evidence="3">Cofactor biosynthesis; Fe-Mo cofactor biosynthesis.</text>
</comment>
<dbReference type="CDD" id="cd01335">
    <property type="entry name" value="Radical_SAM"/>
    <property type="match status" value="1"/>
</dbReference>
<dbReference type="SFLD" id="SFLDG01067">
    <property type="entry name" value="SPASM/twitch_domain_containing"/>
    <property type="match status" value="1"/>
</dbReference>
<evidence type="ECO:0000256" key="13">
    <source>
        <dbReference type="ARBA" id="ARBA00030926"/>
    </source>
</evidence>
<dbReference type="EMBL" id="AP009049">
    <property type="protein sequence ID" value="BAH06673.1"/>
    <property type="molecule type" value="Genomic_DNA"/>
</dbReference>
<name>B9E2E8_CLOK1</name>
<dbReference type="SUPFAM" id="SSF53146">
    <property type="entry name" value="Nitrogenase accessory factor-like"/>
    <property type="match status" value="1"/>
</dbReference>
<dbReference type="AlphaFoldDB" id="B9E2E8"/>
<dbReference type="InterPro" id="IPR013785">
    <property type="entry name" value="Aldolase_TIM"/>
</dbReference>
<evidence type="ECO:0000256" key="7">
    <source>
        <dbReference type="ARBA" id="ARBA00022691"/>
    </source>
</evidence>
<evidence type="ECO:0000256" key="2">
    <source>
        <dbReference type="ARBA" id="ARBA00003522"/>
    </source>
</evidence>
<dbReference type="HOGENOM" id="CLU_027639_0_0_9"/>
<evidence type="ECO:0000256" key="9">
    <source>
        <dbReference type="ARBA" id="ARBA00023004"/>
    </source>
</evidence>
<dbReference type="SMART" id="SM00729">
    <property type="entry name" value="Elp3"/>
    <property type="match status" value="1"/>
</dbReference>
<dbReference type="SFLD" id="SFLDS00029">
    <property type="entry name" value="Radical_SAM"/>
    <property type="match status" value="1"/>
</dbReference>
<reference evidence="17" key="1">
    <citation type="submission" date="2005-09" db="EMBL/GenBank/DDBJ databases">
        <title>Complete genome sequence of Clostridium kluyveri and comparative genomics of Clostridia species.</title>
        <authorList>
            <person name="Inui M."/>
            <person name="Nonaka H."/>
            <person name="Shinoda Y."/>
            <person name="Ikenaga Y."/>
            <person name="Abe M."/>
            <person name="Naito K."/>
            <person name="Vertes A.A."/>
            <person name="Yukawa H."/>
        </authorList>
    </citation>
    <scope>NUCLEOTIDE SEQUENCE [LARGE SCALE GENOMIC DNA]</scope>
    <source>
        <strain evidence="17">NBRC 12016</strain>
    </source>
</reference>
<keyword evidence="7" id="KW-0949">S-adenosyl-L-methionine</keyword>
<keyword evidence="12" id="KW-0456">Lyase</keyword>
<keyword evidence="10" id="KW-0411">Iron-sulfur</keyword>
<keyword evidence="8" id="KW-0479">Metal-binding</keyword>
<dbReference type="Pfam" id="PF02579">
    <property type="entry name" value="Nitro_FeMo-Co"/>
    <property type="match status" value="1"/>
</dbReference>
<proteinExistence type="inferred from homology"/>
<dbReference type="NCBIfam" id="TIGR01290">
    <property type="entry name" value="nifB"/>
    <property type="match status" value="1"/>
</dbReference>
<dbReference type="CDD" id="cd00852">
    <property type="entry name" value="NifB"/>
    <property type="match status" value="1"/>
</dbReference>
<evidence type="ECO:0000256" key="6">
    <source>
        <dbReference type="ARBA" id="ARBA00022485"/>
    </source>
</evidence>
<dbReference type="InterPro" id="IPR000385">
    <property type="entry name" value="MoaA_NifB_PqqE_Fe-S-bd_CS"/>
</dbReference>
<keyword evidence="11" id="KW-0535">Nitrogen fixation</keyword>
<keyword evidence="6" id="KW-0004">4Fe-4S</keyword>
<dbReference type="SFLD" id="SFLDG01068">
    <property type="entry name" value="FeMo_cofactor_biosynthesis_pro"/>
    <property type="match status" value="1"/>
</dbReference>
<evidence type="ECO:0000256" key="11">
    <source>
        <dbReference type="ARBA" id="ARBA00023231"/>
    </source>
</evidence>
<evidence type="ECO:0000256" key="8">
    <source>
        <dbReference type="ARBA" id="ARBA00022723"/>
    </source>
</evidence>
<organism evidence="16 17">
    <name type="scientific">Clostridium kluyveri (strain NBRC 12016)</name>
    <dbReference type="NCBI Taxonomy" id="583346"/>
    <lineage>
        <taxon>Bacteria</taxon>
        <taxon>Bacillati</taxon>
        <taxon>Bacillota</taxon>
        <taxon>Clostridia</taxon>
        <taxon>Eubacteriales</taxon>
        <taxon>Clostridiaceae</taxon>
        <taxon>Clostridium</taxon>
    </lineage>
</organism>
<dbReference type="PROSITE" id="PS51918">
    <property type="entry name" value="RADICAL_SAM"/>
    <property type="match status" value="1"/>
</dbReference>
<dbReference type="InterPro" id="IPR058240">
    <property type="entry name" value="rSAM_sf"/>
</dbReference>